<reference evidence="1" key="1">
    <citation type="journal article" date="2020" name="Stud. Mycol.">
        <title>101 Dothideomycetes genomes: a test case for predicting lifestyles and emergence of pathogens.</title>
        <authorList>
            <person name="Haridas S."/>
            <person name="Albert R."/>
            <person name="Binder M."/>
            <person name="Bloem J."/>
            <person name="Labutti K."/>
            <person name="Salamov A."/>
            <person name="Andreopoulos B."/>
            <person name="Baker S."/>
            <person name="Barry K."/>
            <person name="Bills G."/>
            <person name="Bluhm B."/>
            <person name="Cannon C."/>
            <person name="Castanera R."/>
            <person name="Culley D."/>
            <person name="Daum C."/>
            <person name="Ezra D."/>
            <person name="Gonzalez J."/>
            <person name="Henrissat B."/>
            <person name="Kuo A."/>
            <person name="Liang C."/>
            <person name="Lipzen A."/>
            <person name="Lutzoni F."/>
            <person name="Magnuson J."/>
            <person name="Mondo S."/>
            <person name="Nolan M."/>
            <person name="Ohm R."/>
            <person name="Pangilinan J."/>
            <person name="Park H.-J."/>
            <person name="Ramirez L."/>
            <person name="Alfaro M."/>
            <person name="Sun H."/>
            <person name="Tritt A."/>
            <person name="Yoshinaga Y."/>
            <person name="Zwiers L.-H."/>
            <person name="Turgeon B."/>
            <person name="Goodwin S."/>
            <person name="Spatafora J."/>
            <person name="Crous P."/>
            <person name="Grigoriev I."/>
        </authorList>
    </citation>
    <scope>NUCLEOTIDE SEQUENCE</scope>
    <source>
        <strain evidence="1">CBS 115976</strain>
    </source>
</reference>
<dbReference type="Proteomes" id="UP000799302">
    <property type="component" value="Unassembled WGS sequence"/>
</dbReference>
<evidence type="ECO:0000313" key="1">
    <source>
        <dbReference type="EMBL" id="KAF2672111.1"/>
    </source>
</evidence>
<dbReference type="AlphaFoldDB" id="A0A6A6UKQ7"/>
<dbReference type="OrthoDB" id="5422293at2759"/>
<organism evidence="1 2">
    <name type="scientific">Microthyrium microscopicum</name>
    <dbReference type="NCBI Taxonomy" id="703497"/>
    <lineage>
        <taxon>Eukaryota</taxon>
        <taxon>Fungi</taxon>
        <taxon>Dikarya</taxon>
        <taxon>Ascomycota</taxon>
        <taxon>Pezizomycotina</taxon>
        <taxon>Dothideomycetes</taxon>
        <taxon>Dothideomycetes incertae sedis</taxon>
        <taxon>Microthyriales</taxon>
        <taxon>Microthyriaceae</taxon>
        <taxon>Microthyrium</taxon>
    </lineage>
</organism>
<keyword evidence="2" id="KW-1185">Reference proteome</keyword>
<gene>
    <name evidence="1" type="ORF">BT63DRAFT_452607</name>
</gene>
<evidence type="ECO:0000313" key="2">
    <source>
        <dbReference type="Proteomes" id="UP000799302"/>
    </source>
</evidence>
<name>A0A6A6UKQ7_9PEZI</name>
<accession>A0A6A6UKQ7</accession>
<dbReference type="EMBL" id="MU004232">
    <property type="protein sequence ID" value="KAF2672111.1"/>
    <property type="molecule type" value="Genomic_DNA"/>
</dbReference>
<sequence length="134" mass="16012">MRNELEYFWYKNTWAVCDIPDPQDPDEGRYACLACIPALLCLAFNQRIRLGLPHDAPAIFTGDMLDKWREQQRKYEKEPHWTVNVTRLTRTLAIPHWDNQQRDFIPLDTFSLDKASEEFARMNILIWQPHIYFA</sequence>
<protein>
    <submittedName>
        <fullName evidence="1">Uncharacterized protein</fullName>
    </submittedName>
</protein>
<proteinExistence type="predicted"/>